<keyword evidence="3" id="KW-1185">Reference proteome</keyword>
<dbReference type="Gene3D" id="3.20.20.140">
    <property type="entry name" value="Metal-dependent hydrolases"/>
    <property type="match status" value="1"/>
</dbReference>
<dbReference type="PANTHER" id="PTHR22642">
    <property type="entry name" value="IMIDAZOLONEPROPIONASE"/>
    <property type="match status" value="1"/>
</dbReference>
<protein>
    <submittedName>
        <fullName evidence="2">Amidohydrolase family protein</fullName>
    </submittedName>
</protein>
<dbReference type="InterPro" id="IPR013108">
    <property type="entry name" value="Amidohydro_3"/>
</dbReference>
<dbReference type="RefSeq" id="WP_172313623.1">
    <property type="nucleotide sequence ID" value="NZ_WOEY01000087.1"/>
</dbReference>
<evidence type="ECO:0000313" key="3">
    <source>
        <dbReference type="Proteomes" id="UP000652198"/>
    </source>
</evidence>
<accession>A0ABX2BVW6</accession>
<feature type="domain" description="Amidohydrolase 3" evidence="1">
    <location>
        <begin position="62"/>
        <end position="545"/>
    </location>
</feature>
<dbReference type="Pfam" id="PF07969">
    <property type="entry name" value="Amidohydro_3"/>
    <property type="match status" value="1"/>
</dbReference>
<dbReference type="InterPro" id="IPR033932">
    <property type="entry name" value="YtcJ-like"/>
</dbReference>
<dbReference type="Proteomes" id="UP000652198">
    <property type="component" value="Unassembled WGS sequence"/>
</dbReference>
<dbReference type="Gene3D" id="2.30.40.10">
    <property type="entry name" value="Urease, subunit C, domain 1"/>
    <property type="match status" value="1"/>
</dbReference>
<comment type="caution">
    <text evidence="2">The sequence shown here is derived from an EMBL/GenBank/DDBJ whole genome shotgun (WGS) entry which is preliminary data.</text>
</comment>
<name>A0ABX2BVW6_9BURK</name>
<dbReference type="SUPFAM" id="SSF51338">
    <property type="entry name" value="Composite domain of metallo-dependent hydrolases"/>
    <property type="match status" value="1"/>
</dbReference>
<organism evidence="2 3">
    <name type="scientific">Paraburkholderia solitsugae</name>
    <dbReference type="NCBI Taxonomy" id="2675748"/>
    <lineage>
        <taxon>Bacteria</taxon>
        <taxon>Pseudomonadati</taxon>
        <taxon>Pseudomonadota</taxon>
        <taxon>Betaproteobacteria</taxon>
        <taxon>Burkholderiales</taxon>
        <taxon>Burkholderiaceae</taxon>
        <taxon>Paraburkholderia</taxon>
    </lineage>
</organism>
<evidence type="ECO:0000313" key="2">
    <source>
        <dbReference type="EMBL" id="NPT43935.1"/>
    </source>
</evidence>
<dbReference type="SUPFAM" id="SSF51556">
    <property type="entry name" value="Metallo-dependent hydrolases"/>
    <property type="match status" value="1"/>
</dbReference>
<sequence>MTNFSHDAAQAELRYRDCIFVNGVVYTGGLNPSFEECLALRDGRIAYVGSLNGMPDELGTQEVIDLRGRMIVPGFTDSHAHPVEGFQLTCDADLGSADSLETIVHEVRQCAASHPQRSWVMAGNVVLATLGPHLNRVTLDTMVADRPLLLLGHDVHSGCLNSAALRAIGVAADTPDPDGGIYERDEHGHPTGVVHEAALYRLFRHLPQLGPDECALAMKKALHQAHRNGITGWFEAFVGQQLVDGYVRARDSGELKANVSLGLLVSPGIELAGQIRKLVEWRHNHDGGRVRLHTAKIFIDGVVESRTAALLNNYADADHHGGAHWDVAELREAVFAADAAGFDLHFHTVGDRAVRMALDVLDALQRERGPRDRRAQLAHVQMIDPADAPRFAQTGAIASIQTVWADVPREQHALFTQLVGAERMNRMYAFGDLHRSGAMLSGGSDWPVSTQNPFVAIETAIRRAAPGDTRGAAFLPEQSVDLATMMQAHTHNSAFSLRFDDQAGYLAAGRPASLAILSDDPRDVEPARISKIDTLMTLFEGEAVYGSLD</sequence>
<dbReference type="InterPro" id="IPR032466">
    <property type="entry name" value="Metal_Hydrolase"/>
</dbReference>
<dbReference type="CDD" id="cd01300">
    <property type="entry name" value="YtcJ_like"/>
    <property type="match status" value="1"/>
</dbReference>
<reference evidence="2 3" key="1">
    <citation type="submission" date="2019-11" db="EMBL/GenBank/DDBJ databases">
        <title>Metabolism of dissolved organic matter in forest soils.</title>
        <authorList>
            <person name="Cyle K.T."/>
            <person name="Wilhelm R.C."/>
            <person name="Martinez C.E."/>
        </authorList>
    </citation>
    <scope>NUCLEOTIDE SEQUENCE [LARGE SCALE GENOMIC DNA]</scope>
    <source>
        <strain evidence="2 3">1N</strain>
    </source>
</reference>
<gene>
    <name evidence="2" type="ORF">GNZ12_22030</name>
</gene>
<dbReference type="PANTHER" id="PTHR22642:SF20">
    <property type="entry name" value="AMIDOHYDROLASE 3 DOMAIN-CONTAINING PROTEIN"/>
    <property type="match status" value="1"/>
</dbReference>
<dbReference type="EMBL" id="WOEY01000087">
    <property type="protein sequence ID" value="NPT43935.1"/>
    <property type="molecule type" value="Genomic_DNA"/>
</dbReference>
<proteinExistence type="predicted"/>
<dbReference type="Gene3D" id="3.10.310.70">
    <property type="match status" value="1"/>
</dbReference>
<dbReference type="InterPro" id="IPR011059">
    <property type="entry name" value="Metal-dep_hydrolase_composite"/>
</dbReference>
<evidence type="ECO:0000259" key="1">
    <source>
        <dbReference type="Pfam" id="PF07969"/>
    </source>
</evidence>